<evidence type="ECO:0000313" key="3">
    <source>
        <dbReference type="Proteomes" id="UP000572377"/>
    </source>
</evidence>
<dbReference type="Proteomes" id="UP000572377">
    <property type="component" value="Unassembled WGS sequence"/>
</dbReference>
<gene>
    <name evidence="2" type="ORF">HMH01_09985</name>
</gene>
<keyword evidence="1" id="KW-1133">Transmembrane helix</keyword>
<keyword evidence="3" id="KW-1185">Reference proteome</keyword>
<dbReference type="EMBL" id="JABFBC010000001">
    <property type="protein sequence ID" value="NNU80766.1"/>
    <property type="molecule type" value="Genomic_DNA"/>
</dbReference>
<name>A0A849L351_9RHOB</name>
<accession>A0A849L351</accession>
<proteinExistence type="predicted"/>
<dbReference type="PROSITE" id="PS51257">
    <property type="entry name" value="PROKAR_LIPOPROTEIN"/>
    <property type="match status" value="1"/>
</dbReference>
<comment type="caution">
    <text evidence="2">The sequence shown here is derived from an EMBL/GenBank/DDBJ whole genome shotgun (WGS) entry which is preliminary data.</text>
</comment>
<evidence type="ECO:0000256" key="1">
    <source>
        <dbReference type="SAM" id="Phobius"/>
    </source>
</evidence>
<evidence type="ECO:0000313" key="2">
    <source>
        <dbReference type="EMBL" id="NNU80766.1"/>
    </source>
</evidence>
<organism evidence="2 3">
    <name type="scientific">Halovulum dunhuangense</name>
    <dbReference type="NCBI Taxonomy" id="1505036"/>
    <lineage>
        <taxon>Bacteria</taxon>
        <taxon>Pseudomonadati</taxon>
        <taxon>Pseudomonadota</taxon>
        <taxon>Alphaproteobacteria</taxon>
        <taxon>Rhodobacterales</taxon>
        <taxon>Paracoccaceae</taxon>
        <taxon>Halovulum</taxon>
    </lineage>
</organism>
<keyword evidence="1" id="KW-0812">Transmembrane</keyword>
<sequence>MGRGTSLTEQFLAIGFVLIACLAVFGVLHKDEIMAGEIDQVVASYISGGDSEQAQ</sequence>
<protein>
    <submittedName>
        <fullName evidence="2">Uncharacterized protein</fullName>
    </submittedName>
</protein>
<keyword evidence="1" id="KW-0472">Membrane</keyword>
<reference evidence="2 3" key="1">
    <citation type="submission" date="2020-05" db="EMBL/GenBank/DDBJ databases">
        <title>Gimesia benthica sp. nov., a novel planctomycete isolated from a deep-sea water sample of the Northwest Indian Ocean.</title>
        <authorList>
            <person name="Wang J."/>
            <person name="Ruan C."/>
            <person name="Song L."/>
            <person name="Zhu Y."/>
            <person name="Li A."/>
            <person name="Zheng X."/>
            <person name="Wang L."/>
            <person name="Lu Z."/>
            <person name="Huang Y."/>
            <person name="Du W."/>
            <person name="Zhou Y."/>
            <person name="Huang L."/>
            <person name="Dai X."/>
        </authorList>
    </citation>
    <scope>NUCLEOTIDE SEQUENCE [LARGE SCALE GENOMIC DNA]</scope>
    <source>
        <strain evidence="2 3">YYQ-30</strain>
    </source>
</reference>
<dbReference type="AlphaFoldDB" id="A0A849L351"/>
<dbReference type="RefSeq" id="WP_171324842.1">
    <property type="nucleotide sequence ID" value="NZ_JABFBC010000001.1"/>
</dbReference>
<feature type="transmembrane region" description="Helical" evidence="1">
    <location>
        <begin position="12"/>
        <end position="28"/>
    </location>
</feature>